<dbReference type="SUPFAM" id="SSF50486">
    <property type="entry name" value="FMT C-terminal domain-like"/>
    <property type="match status" value="1"/>
</dbReference>
<dbReference type="Gene3D" id="3.40.50.12230">
    <property type="match status" value="1"/>
</dbReference>
<dbReference type="InterPro" id="IPR002376">
    <property type="entry name" value="Formyl_transf_N"/>
</dbReference>
<name>A0A695JRK9_CAMJU</name>
<dbReference type="AlphaFoldDB" id="A0A695JRK9"/>
<dbReference type="SUPFAM" id="SSF53328">
    <property type="entry name" value="Formyltransferase"/>
    <property type="match status" value="1"/>
</dbReference>
<dbReference type="Pfam" id="PF00551">
    <property type="entry name" value="Formyl_trans_N"/>
    <property type="match status" value="1"/>
</dbReference>
<sequence>MLKIGYFADGKWARICLLKILQNPQIQINFIVLRKTKDIKLEKLALRYQIPCYTHIDINSKEFLNELKKYSNDLLVSMSFDQIFKEELLKLYPRKIINCHAGKLPFYRGRNILNWALINDEKEFGISVHFIDKGIDTGDIILQKTYEIKDSDDYTTLLNLCHKECANLLYESLILFLEDNVKAYKQKEGGFYCPKRKKGDEIINWTQSTREIFNFIRALNTKDLGASAFIDEKEIKIYKSEIYKDKIFNAPIGKIVKKEKNFFIVSTKDGALKITKFKGEVKIGYNFKIYTKNEGGGVIFRNLDFSFKKSA</sequence>
<dbReference type="GO" id="GO:0004479">
    <property type="term" value="F:methionyl-tRNA formyltransferase activity"/>
    <property type="evidence" value="ECO:0007669"/>
    <property type="project" value="TreeGrafter"/>
</dbReference>
<dbReference type="Pfam" id="PF02911">
    <property type="entry name" value="Formyl_trans_C"/>
    <property type="match status" value="1"/>
</dbReference>
<proteinExistence type="predicted"/>
<reference evidence="3" key="1">
    <citation type="submission" date="2019-11" db="EMBL/GenBank/DDBJ databases">
        <authorList>
            <consortium name="NARMS: The National Antimicrobial Resistance Monitoring System"/>
        </authorList>
    </citation>
    <scope>NUCLEOTIDE SEQUENCE</scope>
    <source>
        <strain evidence="3">FSIS11925838</strain>
    </source>
</reference>
<evidence type="ECO:0000259" key="1">
    <source>
        <dbReference type="Pfam" id="PF00551"/>
    </source>
</evidence>
<feature type="domain" description="Formyl transferase C-terminal" evidence="2">
    <location>
        <begin position="197"/>
        <end position="280"/>
    </location>
</feature>
<dbReference type="GO" id="GO:0005829">
    <property type="term" value="C:cytosol"/>
    <property type="evidence" value="ECO:0007669"/>
    <property type="project" value="TreeGrafter"/>
</dbReference>
<gene>
    <name evidence="3" type="ORF">GHZ31_08465</name>
</gene>
<dbReference type="InterPro" id="IPR011034">
    <property type="entry name" value="Formyl_transferase-like_C_sf"/>
</dbReference>
<dbReference type="CDD" id="cd08369">
    <property type="entry name" value="FMT_core"/>
    <property type="match status" value="1"/>
</dbReference>
<protein>
    <submittedName>
        <fullName evidence="3">Methionyl-tRNA formyltransferase</fullName>
    </submittedName>
</protein>
<dbReference type="EMBL" id="AANAYG010000031">
    <property type="protein sequence ID" value="EDN2804722.1"/>
    <property type="molecule type" value="Genomic_DNA"/>
</dbReference>
<accession>A0A695JRK9</accession>
<dbReference type="CDD" id="cd08702">
    <property type="entry name" value="Arna_FMT_C"/>
    <property type="match status" value="1"/>
</dbReference>
<evidence type="ECO:0000313" key="3">
    <source>
        <dbReference type="EMBL" id="EDN2804722.1"/>
    </source>
</evidence>
<evidence type="ECO:0000259" key="2">
    <source>
        <dbReference type="Pfam" id="PF02911"/>
    </source>
</evidence>
<keyword evidence="3" id="KW-0808">Transferase</keyword>
<dbReference type="InterPro" id="IPR036477">
    <property type="entry name" value="Formyl_transf_N_sf"/>
</dbReference>
<dbReference type="PANTHER" id="PTHR11138">
    <property type="entry name" value="METHIONYL-TRNA FORMYLTRANSFERASE"/>
    <property type="match status" value="1"/>
</dbReference>
<organism evidence="3">
    <name type="scientific">Campylobacter jejuni</name>
    <dbReference type="NCBI Taxonomy" id="197"/>
    <lineage>
        <taxon>Bacteria</taxon>
        <taxon>Pseudomonadati</taxon>
        <taxon>Campylobacterota</taxon>
        <taxon>Epsilonproteobacteria</taxon>
        <taxon>Campylobacterales</taxon>
        <taxon>Campylobacteraceae</taxon>
        <taxon>Campylobacter</taxon>
    </lineage>
</organism>
<dbReference type="InterPro" id="IPR005793">
    <property type="entry name" value="Formyl_trans_C"/>
</dbReference>
<dbReference type="PANTHER" id="PTHR11138:SF5">
    <property type="entry name" value="METHIONYL-TRNA FORMYLTRANSFERASE, MITOCHONDRIAL"/>
    <property type="match status" value="1"/>
</dbReference>
<feature type="domain" description="Formyl transferase N-terminal" evidence="1">
    <location>
        <begin position="57"/>
        <end position="171"/>
    </location>
</feature>
<comment type="caution">
    <text evidence="3">The sequence shown here is derived from an EMBL/GenBank/DDBJ whole genome shotgun (WGS) entry which is preliminary data.</text>
</comment>
<dbReference type="RefSeq" id="WP_220525734.1">
    <property type="nucleotide sequence ID" value="NZ_JAGTNL010000087.1"/>
</dbReference>